<dbReference type="Gramene" id="Bo3g097850.1">
    <property type="protein sequence ID" value="Bo3g097850.1"/>
    <property type="gene ID" value="Bo3g097850"/>
</dbReference>
<protein>
    <submittedName>
        <fullName evidence="1">Uncharacterized protein</fullName>
    </submittedName>
</protein>
<dbReference type="Proteomes" id="UP000032141">
    <property type="component" value="Chromosome C3"/>
</dbReference>
<dbReference type="EnsemblPlants" id="Bo3g097850.1">
    <property type="protein sequence ID" value="Bo3g097850.1"/>
    <property type="gene ID" value="Bo3g097850"/>
</dbReference>
<name>A0A0D3BEP3_BRAOL</name>
<evidence type="ECO:0000313" key="1">
    <source>
        <dbReference type="EnsemblPlants" id="Bo3g097850.1"/>
    </source>
</evidence>
<evidence type="ECO:0000313" key="2">
    <source>
        <dbReference type="Proteomes" id="UP000032141"/>
    </source>
</evidence>
<organism evidence="1 2">
    <name type="scientific">Brassica oleracea var. oleracea</name>
    <dbReference type="NCBI Taxonomy" id="109376"/>
    <lineage>
        <taxon>Eukaryota</taxon>
        <taxon>Viridiplantae</taxon>
        <taxon>Streptophyta</taxon>
        <taxon>Embryophyta</taxon>
        <taxon>Tracheophyta</taxon>
        <taxon>Spermatophyta</taxon>
        <taxon>Magnoliopsida</taxon>
        <taxon>eudicotyledons</taxon>
        <taxon>Gunneridae</taxon>
        <taxon>Pentapetalae</taxon>
        <taxon>rosids</taxon>
        <taxon>malvids</taxon>
        <taxon>Brassicales</taxon>
        <taxon>Brassicaceae</taxon>
        <taxon>Brassiceae</taxon>
        <taxon>Brassica</taxon>
    </lineage>
</organism>
<dbReference type="HOGENOM" id="CLU_2944879_0_0_1"/>
<sequence>MSIIVTSSPPWSNLPHVYSSRISTCRRAPQLRCRHLPLYFPPLFFVAGDRWRSRDRFLYE</sequence>
<accession>A0A0D3BEP3</accession>
<reference evidence="1" key="2">
    <citation type="submission" date="2015-03" db="UniProtKB">
        <authorList>
            <consortium name="EnsemblPlants"/>
        </authorList>
    </citation>
    <scope>IDENTIFICATION</scope>
</reference>
<reference evidence="1 2" key="1">
    <citation type="journal article" date="2014" name="Genome Biol.">
        <title>Transcriptome and methylome profiling reveals relics of genome dominance in the mesopolyploid Brassica oleracea.</title>
        <authorList>
            <person name="Parkin I.A."/>
            <person name="Koh C."/>
            <person name="Tang H."/>
            <person name="Robinson S.J."/>
            <person name="Kagale S."/>
            <person name="Clarke W.E."/>
            <person name="Town C.D."/>
            <person name="Nixon J."/>
            <person name="Krishnakumar V."/>
            <person name="Bidwell S.L."/>
            <person name="Denoeud F."/>
            <person name="Belcram H."/>
            <person name="Links M.G."/>
            <person name="Just J."/>
            <person name="Clarke C."/>
            <person name="Bender T."/>
            <person name="Huebert T."/>
            <person name="Mason A.S."/>
            <person name="Pires J.C."/>
            <person name="Barker G."/>
            <person name="Moore J."/>
            <person name="Walley P.G."/>
            <person name="Manoli S."/>
            <person name="Batley J."/>
            <person name="Edwards D."/>
            <person name="Nelson M.N."/>
            <person name="Wang X."/>
            <person name="Paterson A.H."/>
            <person name="King G."/>
            <person name="Bancroft I."/>
            <person name="Chalhoub B."/>
            <person name="Sharpe A.G."/>
        </authorList>
    </citation>
    <scope>NUCLEOTIDE SEQUENCE</scope>
    <source>
        <strain evidence="1 2">cv. TO1000</strain>
    </source>
</reference>
<proteinExistence type="predicted"/>
<keyword evidence="2" id="KW-1185">Reference proteome</keyword>
<dbReference type="AlphaFoldDB" id="A0A0D3BEP3"/>